<feature type="region of interest" description="Disordered" evidence="1">
    <location>
        <begin position="1"/>
        <end position="100"/>
    </location>
</feature>
<organism evidence="2 3">
    <name type="scientific">Pestalotiopsis fici (strain W106-1 / CGMCC3.15140)</name>
    <dbReference type="NCBI Taxonomy" id="1229662"/>
    <lineage>
        <taxon>Eukaryota</taxon>
        <taxon>Fungi</taxon>
        <taxon>Dikarya</taxon>
        <taxon>Ascomycota</taxon>
        <taxon>Pezizomycotina</taxon>
        <taxon>Sordariomycetes</taxon>
        <taxon>Xylariomycetidae</taxon>
        <taxon>Amphisphaeriales</taxon>
        <taxon>Sporocadaceae</taxon>
        <taxon>Pestalotiopsis</taxon>
    </lineage>
</organism>
<dbReference type="KEGG" id="pfy:PFICI_03445"/>
<feature type="compositionally biased region" description="Basic residues" evidence="1">
    <location>
        <begin position="42"/>
        <end position="58"/>
    </location>
</feature>
<dbReference type="GeneID" id="19268458"/>
<feature type="compositionally biased region" description="Basic and acidic residues" evidence="1">
    <location>
        <begin position="223"/>
        <end position="236"/>
    </location>
</feature>
<sequence length="254" mass="28030">MSSHVDDRLRSPHDMNALPQDHSLGGNAANVEGSSTTTPNQGHKHRPRRMPARRRRGSSSHGMILDLATDCEERADPSHETQDESALDQPGFAPASFEYTGLDPDYVTAYQPTPPHSGRDGDDVPRTWHIEHAVVARPALQSPEQSVNNNTQVEIPMNTRVPATHRHVPHAPEESNPTSVPVSTTPMGHALENRAFSASPTSPYATMPNYMSADDGWYSEPEPAPRETDNDAPHVQLDHHAVVTIRLRFDDDEQ</sequence>
<feature type="region of interest" description="Disordered" evidence="1">
    <location>
        <begin position="215"/>
        <end position="236"/>
    </location>
</feature>
<name>W3XHA9_PESFW</name>
<feature type="compositionally biased region" description="Polar residues" evidence="1">
    <location>
        <begin position="32"/>
        <end position="41"/>
    </location>
</feature>
<accession>W3XHA9</accession>
<feature type="compositionally biased region" description="Basic and acidic residues" evidence="1">
    <location>
        <begin position="1"/>
        <end position="13"/>
    </location>
</feature>
<dbReference type="EMBL" id="KI912110">
    <property type="protein sequence ID" value="ETS85420.1"/>
    <property type="molecule type" value="Genomic_DNA"/>
</dbReference>
<keyword evidence="3" id="KW-1185">Reference proteome</keyword>
<dbReference type="InParanoid" id="W3XHA9"/>
<evidence type="ECO:0000256" key="1">
    <source>
        <dbReference type="SAM" id="MobiDB-lite"/>
    </source>
</evidence>
<gene>
    <name evidence="2" type="ORF">PFICI_03445</name>
</gene>
<dbReference type="Proteomes" id="UP000030651">
    <property type="component" value="Unassembled WGS sequence"/>
</dbReference>
<proteinExistence type="predicted"/>
<dbReference type="HOGENOM" id="CLU_1094616_0_0_1"/>
<protein>
    <submittedName>
        <fullName evidence="2">Uncharacterized protein</fullName>
    </submittedName>
</protein>
<feature type="compositionally biased region" description="Basic and acidic residues" evidence="1">
    <location>
        <begin position="71"/>
        <end position="82"/>
    </location>
</feature>
<reference evidence="3" key="1">
    <citation type="journal article" date="2015" name="BMC Genomics">
        <title>Genomic and transcriptomic analysis of the endophytic fungus Pestalotiopsis fici reveals its lifestyle and high potential for synthesis of natural products.</title>
        <authorList>
            <person name="Wang X."/>
            <person name="Zhang X."/>
            <person name="Liu L."/>
            <person name="Xiang M."/>
            <person name="Wang W."/>
            <person name="Sun X."/>
            <person name="Che Y."/>
            <person name="Guo L."/>
            <person name="Liu G."/>
            <person name="Guo L."/>
            <person name="Wang C."/>
            <person name="Yin W.B."/>
            <person name="Stadler M."/>
            <person name="Zhang X."/>
            <person name="Liu X."/>
        </authorList>
    </citation>
    <scope>NUCLEOTIDE SEQUENCE [LARGE SCALE GENOMIC DNA]</scope>
    <source>
        <strain evidence="3">W106-1 / CGMCC3.15140</strain>
    </source>
</reference>
<evidence type="ECO:0000313" key="3">
    <source>
        <dbReference type="Proteomes" id="UP000030651"/>
    </source>
</evidence>
<dbReference type="AlphaFoldDB" id="W3XHA9"/>
<dbReference type="RefSeq" id="XP_007830217.1">
    <property type="nucleotide sequence ID" value="XM_007832026.1"/>
</dbReference>
<evidence type="ECO:0000313" key="2">
    <source>
        <dbReference type="EMBL" id="ETS85420.1"/>
    </source>
</evidence>